<accession>A0A0V0T039</accession>
<dbReference type="AlphaFoldDB" id="A0A0V0T039"/>
<evidence type="ECO:0000313" key="2">
    <source>
        <dbReference type="EMBL" id="KRX32347.1"/>
    </source>
</evidence>
<evidence type="ECO:0000313" key="1">
    <source>
        <dbReference type="EMBL" id="KRX31603.1"/>
    </source>
</evidence>
<protein>
    <submittedName>
        <fullName evidence="2">Uncharacterized protein</fullName>
    </submittedName>
</protein>
<dbReference type="EMBL" id="JYDJ01001255">
    <property type="protein sequence ID" value="KRX32347.1"/>
    <property type="molecule type" value="Genomic_DNA"/>
</dbReference>
<gene>
    <name evidence="2" type="ORF">T05_12945</name>
    <name evidence="1" type="ORF">T05_2087</name>
</gene>
<keyword evidence="3" id="KW-1185">Reference proteome</keyword>
<name>A0A0V0T039_9BILA</name>
<reference evidence="2 3" key="1">
    <citation type="submission" date="2015-01" db="EMBL/GenBank/DDBJ databases">
        <title>Evolution of Trichinella species and genotypes.</title>
        <authorList>
            <person name="Korhonen P.K."/>
            <person name="Edoardo P."/>
            <person name="Giuseppe L.R."/>
            <person name="Gasser R.B."/>
        </authorList>
    </citation>
    <scope>NUCLEOTIDE SEQUENCE [LARGE SCALE GENOMIC DNA]</scope>
    <source>
        <strain evidence="2">ISS417</strain>
    </source>
</reference>
<comment type="caution">
    <text evidence="2">The sequence shown here is derived from an EMBL/GenBank/DDBJ whole genome shotgun (WGS) entry which is preliminary data.</text>
</comment>
<organism evidence="2 3">
    <name type="scientific">Trichinella murrelli</name>
    <dbReference type="NCBI Taxonomy" id="144512"/>
    <lineage>
        <taxon>Eukaryota</taxon>
        <taxon>Metazoa</taxon>
        <taxon>Ecdysozoa</taxon>
        <taxon>Nematoda</taxon>
        <taxon>Enoplea</taxon>
        <taxon>Dorylaimia</taxon>
        <taxon>Trichinellida</taxon>
        <taxon>Trichinellidae</taxon>
        <taxon>Trichinella</taxon>
    </lineage>
</organism>
<dbReference type="EMBL" id="JYDJ01001680">
    <property type="protein sequence ID" value="KRX31603.1"/>
    <property type="molecule type" value="Genomic_DNA"/>
</dbReference>
<evidence type="ECO:0000313" key="3">
    <source>
        <dbReference type="Proteomes" id="UP000055048"/>
    </source>
</evidence>
<proteinExistence type="predicted"/>
<dbReference type="Proteomes" id="UP000055048">
    <property type="component" value="Unassembled WGS sequence"/>
</dbReference>
<sequence>MITIAFDITSLWYSKIEDVVDLQGQVRSNI</sequence>